<dbReference type="Gene3D" id="3.40.50.2020">
    <property type="match status" value="1"/>
</dbReference>
<protein>
    <submittedName>
        <fullName evidence="1">Uncharacterized protein</fullName>
    </submittedName>
</protein>
<sequence length="217" mass="24300">MNNLETARSPENAITIISEDECKVGLKELRKIFNEMFPDPQEVSIIPILRSGFRLGRELTDHLGIKMNPMQMSYYRNDTSRLPSPVCLTPPDITKIISIDGTTKQVVFTECVVDSQETVLAAMKEINRMIDVVGEEIGRKLDYPEYFTFAYVSKTADHPVEIPNMVAAFSVHPDVWVGGLGCDLPGDMSRDLSYLVGILSPFATRAPKKPYFVPLLT</sequence>
<dbReference type="STRING" id="1618387.UW44_C0003G0161"/>
<dbReference type="Proteomes" id="UP000034006">
    <property type="component" value="Unassembled WGS sequence"/>
</dbReference>
<comment type="caution">
    <text evidence="1">The sequence shown here is derived from an EMBL/GenBank/DDBJ whole genome shotgun (WGS) entry which is preliminary data.</text>
</comment>
<proteinExistence type="predicted"/>
<evidence type="ECO:0000313" key="1">
    <source>
        <dbReference type="EMBL" id="KKT52318.1"/>
    </source>
</evidence>
<dbReference type="EMBL" id="LCIH01000003">
    <property type="protein sequence ID" value="KKT52318.1"/>
    <property type="molecule type" value="Genomic_DNA"/>
</dbReference>
<dbReference type="InterPro" id="IPR029057">
    <property type="entry name" value="PRTase-like"/>
</dbReference>
<name>A0A0G1I0G6_9BACT</name>
<dbReference type="InterPro" id="IPR000836">
    <property type="entry name" value="PRTase_dom"/>
</dbReference>
<dbReference type="SUPFAM" id="SSF53271">
    <property type="entry name" value="PRTase-like"/>
    <property type="match status" value="1"/>
</dbReference>
<accession>A0A0G1I0G6</accession>
<gene>
    <name evidence="1" type="ORF">UW44_C0003G0161</name>
</gene>
<dbReference type="CDD" id="cd06223">
    <property type="entry name" value="PRTases_typeI"/>
    <property type="match status" value="1"/>
</dbReference>
<evidence type="ECO:0000313" key="2">
    <source>
        <dbReference type="Proteomes" id="UP000034006"/>
    </source>
</evidence>
<dbReference type="AlphaFoldDB" id="A0A0G1I0G6"/>
<organism evidence="1 2">
    <name type="scientific">Candidatus Collierbacteria bacterium GW2011_GWB2_44_22</name>
    <dbReference type="NCBI Taxonomy" id="1618387"/>
    <lineage>
        <taxon>Bacteria</taxon>
        <taxon>Candidatus Collieribacteriota</taxon>
    </lineage>
</organism>
<reference evidence="1 2" key="1">
    <citation type="journal article" date="2015" name="Nature">
        <title>rRNA introns, odd ribosomes, and small enigmatic genomes across a large radiation of phyla.</title>
        <authorList>
            <person name="Brown C.T."/>
            <person name="Hug L.A."/>
            <person name="Thomas B.C."/>
            <person name="Sharon I."/>
            <person name="Castelle C.J."/>
            <person name="Singh A."/>
            <person name="Wilkins M.J."/>
            <person name="Williams K.H."/>
            <person name="Banfield J.F."/>
        </authorList>
    </citation>
    <scope>NUCLEOTIDE SEQUENCE [LARGE SCALE GENOMIC DNA]</scope>
</reference>